<dbReference type="InterPro" id="IPR005467">
    <property type="entry name" value="His_kinase_dom"/>
</dbReference>
<comment type="subcellular location">
    <subcellularLocation>
        <location evidence="3">Cell membrane</location>
    </subcellularLocation>
</comment>
<protein>
    <recommendedName>
        <fullName evidence="4">histidine kinase</fullName>
        <ecNumber evidence="4">2.7.13.3</ecNumber>
    </recommendedName>
</protein>
<dbReference type="Pfam" id="PF00512">
    <property type="entry name" value="HisKA"/>
    <property type="match status" value="1"/>
</dbReference>
<dbReference type="InterPro" id="IPR003594">
    <property type="entry name" value="HATPase_dom"/>
</dbReference>
<dbReference type="CDD" id="cd00075">
    <property type="entry name" value="HATPase"/>
    <property type="match status" value="1"/>
</dbReference>
<keyword evidence="15" id="KW-1185">Reference proteome</keyword>
<comment type="caution">
    <text evidence="14">The sequence shown here is derived from an EMBL/GenBank/DDBJ whole genome shotgun (WGS) entry which is preliminary data.</text>
</comment>
<dbReference type="SMART" id="SM00388">
    <property type="entry name" value="HisKA"/>
    <property type="match status" value="1"/>
</dbReference>
<evidence type="ECO:0000313" key="15">
    <source>
        <dbReference type="Proteomes" id="UP000473525"/>
    </source>
</evidence>
<evidence type="ECO:0000256" key="10">
    <source>
        <dbReference type="SAM" id="Phobius"/>
    </source>
</evidence>
<feature type="transmembrane region" description="Helical" evidence="10">
    <location>
        <begin position="85"/>
        <end position="104"/>
    </location>
</feature>
<evidence type="ECO:0000259" key="12">
    <source>
        <dbReference type="PROSITE" id="PS50112"/>
    </source>
</evidence>
<evidence type="ECO:0000256" key="6">
    <source>
        <dbReference type="ARBA" id="ARBA00022679"/>
    </source>
</evidence>
<dbReference type="InterPro" id="IPR003661">
    <property type="entry name" value="HisK_dim/P_dom"/>
</dbReference>
<dbReference type="InterPro" id="IPR004358">
    <property type="entry name" value="Sig_transdc_His_kin-like_C"/>
</dbReference>
<keyword evidence="10" id="KW-0812">Transmembrane</keyword>
<evidence type="ECO:0000313" key="14">
    <source>
        <dbReference type="EMBL" id="MVQ48274.1"/>
    </source>
</evidence>
<dbReference type="PROSITE" id="PS50112">
    <property type="entry name" value="PAS"/>
    <property type="match status" value="1"/>
</dbReference>
<keyword evidence="6" id="KW-0808">Transferase</keyword>
<dbReference type="SUPFAM" id="SSF55785">
    <property type="entry name" value="PYP-like sensor domain (PAS domain)"/>
    <property type="match status" value="1"/>
</dbReference>
<dbReference type="InterPro" id="IPR035965">
    <property type="entry name" value="PAS-like_dom_sf"/>
</dbReference>
<organism evidence="14 15">
    <name type="scientific">Nocardioides agri</name>
    <dbReference type="NCBI Taxonomy" id="2682843"/>
    <lineage>
        <taxon>Bacteria</taxon>
        <taxon>Bacillati</taxon>
        <taxon>Actinomycetota</taxon>
        <taxon>Actinomycetes</taxon>
        <taxon>Propionibacteriales</taxon>
        <taxon>Nocardioidaceae</taxon>
        <taxon>Nocardioides</taxon>
    </lineage>
</organism>
<evidence type="ECO:0000256" key="8">
    <source>
        <dbReference type="ARBA" id="ARBA00023012"/>
    </source>
</evidence>
<dbReference type="GO" id="GO:0005509">
    <property type="term" value="F:calcium ion binding"/>
    <property type="evidence" value="ECO:0007669"/>
    <property type="project" value="UniProtKB-ARBA"/>
</dbReference>
<comment type="catalytic activity">
    <reaction evidence="1">
        <text>ATP + protein L-histidine = ADP + protein N-phospho-L-histidine.</text>
        <dbReference type="EC" id="2.7.13.3"/>
    </reaction>
</comment>
<dbReference type="Pfam" id="PF08448">
    <property type="entry name" value="PAS_4"/>
    <property type="match status" value="1"/>
</dbReference>
<keyword evidence="8" id="KW-0902">Two-component regulatory system</keyword>
<dbReference type="SUPFAM" id="SSF55874">
    <property type="entry name" value="ATPase domain of HSP90 chaperone/DNA topoisomerase II/histidine kinase"/>
    <property type="match status" value="1"/>
</dbReference>
<evidence type="ECO:0000259" key="13">
    <source>
        <dbReference type="PROSITE" id="PS50113"/>
    </source>
</evidence>
<dbReference type="Gene3D" id="3.30.450.20">
    <property type="entry name" value="PAS domain"/>
    <property type="match status" value="1"/>
</dbReference>
<name>A0A6L6XM62_9ACTN</name>
<gene>
    <name evidence="14" type="ORF">GON03_03705</name>
</gene>
<feature type="domain" description="PAC" evidence="13">
    <location>
        <begin position="271"/>
        <end position="325"/>
    </location>
</feature>
<dbReference type="PROSITE" id="PS50109">
    <property type="entry name" value="HIS_KIN"/>
    <property type="match status" value="1"/>
</dbReference>
<reference evidence="14 15" key="1">
    <citation type="submission" date="2019-12" db="EMBL/GenBank/DDBJ databases">
        <authorList>
            <person name="Huq M.A."/>
        </authorList>
    </citation>
    <scope>NUCLEOTIDE SEQUENCE [LARGE SCALE GENOMIC DNA]</scope>
    <source>
        <strain evidence="14 15">MAH-18</strain>
    </source>
</reference>
<sequence length="573" mass="62037">MSLLPALGWWPAWLPRGGSLPHGAWRARHRVVMALLWAHVVAIPLYGMYRGNSLLHSWADTGLVAVAALVAGLGRLSRGWSSSIAAAGLMICSGVIVHLSGGMIEAHFHFFVMIPVIALYEAWAPFTLAVAYVLLHHGVMGTLDPQAVYNHPAARERPWVFAGVHAAFFAFASIACVANWWLHEQARLAAQQQSQRVNTIVDSLRDGLMVLDPDGRVLLRNPAGTALLGGVTPGDHRDGAPERYGFTRSDGTAVTDHDLMLEQALAVDGAHDFDLMVRNAGVPDGRVLNFTATGLPSTDAGGAPDVVVVFRDVTERHRTEQALADALSTEQAAVERLRELERVKSDFVSTVSHELRTPITSILGYLELLAEGDAGDLEPEQASLVDRIDRNSQRLLRLVEDLLKLSQIESSTLTIDRVPTDLREVVAAARDRVAWMLAARDLELAVDVPDQDVPLDADPAELERMLANLLGNAVKFTPDGGRVGLRLTSDDHGVALVVTDTGIGIPASEQDQLFTRFFRSTTAIERAIQGTGLGLTIVQAIVTLHGGSIEVESDVDRGTQVTVRLPRRLRAVA</sequence>
<dbReference type="GO" id="GO:0005886">
    <property type="term" value="C:plasma membrane"/>
    <property type="evidence" value="ECO:0007669"/>
    <property type="project" value="UniProtKB-SubCell"/>
</dbReference>
<evidence type="ECO:0000256" key="1">
    <source>
        <dbReference type="ARBA" id="ARBA00000085"/>
    </source>
</evidence>
<dbReference type="PROSITE" id="PS50113">
    <property type="entry name" value="PAC"/>
    <property type="match status" value="1"/>
</dbReference>
<feature type="transmembrane region" description="Helical" evidence="10">
    <location>
        <begin position="55"/>
        <end position="73"/>
    </location>
</feature>
<dbReference type="FunFam" id="1.10.287.130:FF:000001">
    <property type="entry name" value="Two-component sensor histidine kinase"/>
    <property type="match status" value="1"/>
</dbReference>
<dbReference type="InterPro" id="IPR036097">
    <property type="entry name" value="HisK_dim/P_sf"/>
</dbReference>
<dbReference type="Gene3D" id="1.10.287.130">
    <property type="match status" value="1"/>
</dbReference>
<evidence type="ECO:0000256" key="7">
    <source>
        <dbReference type="ARBA" id="ARBA00022777"/>
    </source>
</evidence>
<comment type="cofactor">
    <cofactor evidence="2">
        <name>a divalent metal cation</name>
        <dbReference type="ChEBI" id="CHEBI:60240"/>
    </cofactor>
</comment>
<dbReference type="SUPFAM" id="SSF47384">
    <property type="entry name" value="Homodimeric domain of signal transducing histidine kinase"/>
    <property type="match status" value="1"/>
</dbReference>
<keyword evidence="10" id="KW-1133">Transmembrane helix</keyword>
<keyword evidence="7" id="KW-0418">Kinase</keyword>
<dbReference type="CDD" id="cd00082">
    <property type="entry name" value="HisKA"/>
    <property type="match status" value="1"/>
</dbReference>
<dbReference type="SMART" id="SM00387">
    <property type="entry name" value="HATPase_c"/>
    <property type="match status" value="1"/>
</dbReference>
<dbReference type="AlphaFoldDB" id="A0A6L6XM62"/>
<feature type="transmembrane region" description="Helical" evidence="10">
    <location>
        <begin position="110"/>
        <end position="135"/>
    </location>
</feature>
<dbReference type="Proteomes" id="UP000473525">
    <property type="component" value="Unassembled WGS sequence"/>
</dbReference>
<dbReference type="FunFam" id="3.30.565.10:FF:000006">
    <property type="entry name" value="Sensor histidine kinase WalK"/>
    <property type="match status" value="1"/>
</dbReference>
<dbReference type="GO" id="GO:0000155">
    <property type="term" value="F:phosphorelay sensor kinase activity"/>
    <property type="evidence" value="ECO:0007669"/>
    <property type="project" value="InterPro"/>
</dbReference>
<dbReference type="EC" id="2.7.13.3" evidence="4"/>
<feature type="transmembrane region" description="Helical" evidence="10">
    <location>
        <begin position="159"/>
        <end position="182"/>
    </location>
</feature>
<dbReference type="InterPro" id="IPR050736">
    <property type="entry name" value="Sensor_HK_Regulatory"/>
</dbReference>
<feature type="domain" description="Histidine kinase" evidence="11">
    <location>
        <begin position="350"/>
        <end position="569"/>
    </location>
</feature>
<keyword evidence="9 10" id="KW-0472">Membrane</keyword>
<evidence type="ECO:0000256" key="9">
    <source>
        <dbReference type="ARBA" id="ARBA00023136"/>
    </source>
</evidence>
<feature type="domain" description="PAS" evidence="12">
    <location>
        <begin position="193"/>
        <end position="229"/>
    </location>
</feature>
<proteinExistence type="predicted"/>
<evidence type="ECO:0000256" key="3">
    <source>
        <dbReference type="ARBA" id="ARBA00004236"/>
    </source>
</evidence>
<dbReference type="EMBL" id="WSEK01000004">
    <property type="protein sequence ID" value="MVQ48274.1"/>
    <property type="molecule type" value="Genomic_DNA"/>
</dbReference>
<dbReference type="InterPro" id="IPR036890">
    <property type="entry name" value="HATPase_C_sf"/>
</dbReference>
<evidence type="ECO:0000256" key="2">
    <source>
        <dbReference type="ARBA" id="ARBA00001968"/>
    </source>
</evidence>
<keyword evidence="5" id="KW-0597">Phosphoprotein</keyword>
<dbReference type="PANTHER" id="PTHR43711">
    <property type="entry name" value="TWO-COMPONENT HISTIDINE KINASE"/>
    <property type="match status" value="1"/>
</dbReference>
<dbReference type="InterPro" id="IPR013656">
    <property type="entry name" value="PAS_4"/>
</dbReference>
<evidence type="ECO:0000256" key="5">
    <source>
        <dbReference type="ARBA" id="ARBA00022553"/>
    </source>
</evidence>
<dbReference type="InterPro" id="IPR000700">
    <property type="entry name" value="PAS-assoc_C"/>
</dbReference>
<accession>A0A6L6XM62</accession>
<evidence type="ECO:0000259" key="11">
    <source>
        <dbReference type="PROSITE" id="PS50109"/>
    </source>
</evidence>
<dbReference type="Pfam" id="PF02518">
    <property type="entry name" value="HATPase_c"/>
    <property type="match status" value="1"/>
</dbReference>
<dbReference type="Gene3D" id="3.30.565.10">
    <property type="entry name" value="Histidine kinase-like ATPase, C-terminal domain"/>
    <property type="match status" value="1"/>
</dbReference>
<dbReference type="PRINTS" id="PR00344">
    <property type="entry name" value="BCTRLSENSOR"/>
</dbReference>
<dbReference type="RefSeq" id="WP_157340387.1">
    <property type="nucleotide sequence ID" value="NZ_WSEK01000004.1"/>
</dbReference>
<dbReference type="InterPro" id="IPR000014">
    <property type="entry name" value="PAS"/>
</dbReference>
<evidence type="ECO:0000256" key="4">
    <source>
        <dbReference type="ARBA" id="ARBA00012438"/>
    </source>
</evidence>
<dbReference type="PANTHER" id="PTHR43711:SF1">
    <property type="entry name" value="HISTIDINE KINASE 1"/>
    <property type="match status" value="1"/>
</dbReference>